<organism evidence="1 2">
    <name type="scientific">Trametes pubescens</name>
    <name type="common">White-rot fungus</name>
    <dbReference type="NCBI Taxonomy" id="154538"/>
    <lineage>
        <taxon>Eukaryota</taxon>
        <taxon>Fungi</taxon>
        <taxon>Dikarya</taxon>
        <taxon>Basidiomycota</taxon>
        <taxon>Agaricomycotina</taxon>
        <taxon>Agaricomycetes</taxon>
        <taxon>Polyporales</taxon>
        <taxon>Polyporaceae</taxon>
        <taxon>Trametes</taxon>
    </lineage>
</organism>
<dbReference type="OrthoDB" id="2756561at2759"/>
<protein>
    <submittedName>
        <fullName evidence="1">Uncharacterized protein</fullName>
    </submittedName>
</protein>
<reference evidence="1 2" key="1">
    <citation type="submission" date="2016-10" db="EMBL/GenBank/DDBJ databases">
        <title>Genome sequence of the basidiomycete white-rot fungus Trametes pubescens.</title>
        <authorList>
            <person name="Makela M.R."/>
            <person name="Granchi Z."/>
            <person name="Peng M."/>
            <person name="De Vries R.P."/>
            <person name="Grigoriev I."/>
            <person name="Riley R."/>
            <person name="Hilden K."/>
        </authorList>
    </citation>
    <scope>NUCLEOTIDE SEQUENCE [LARGE SCALE GENOMIC DNA]</scope>
    <source>
        <strain evidence="1 2">FBCC735</strain>
    </source>
</reference>
<proteinExistence type="predicted"/>
<gene>
    <name evidence="1" type="ORF">TRAPUB_4295</name>
</gene>
<dbReference type="EMBL" id="MNAD01001503">
    <property type="protein sequence ID" value="OJT04915.1"/>
    <property type="molecule type" value="Genomic_DNA"/>
</dbReference>
<name>A0A1M2VBJ0_TRAPU</name>
<sequence>MSSTPQTLAIPMPAHTSTPVSSLSFTQFLASTPSETPATPTPPQGGLIPQFLPFLAPQEDFASGVDRNVLTANSSFDTSSASFASQAGDLEPFVDLNKYRRLAEVHGLRNEQADSAVELASMTPHSARVVLYAQVQTGINLIHKLREQQNKVWVMPEKVQNRMHTLVRIALIAPLPFSWKNEFVRLIFKLLLKESMLPKDIENNSERKGLVDSKISRYASHVRSEMKTTIHTSLTSSPTDAIFELTKKLVQPCAANVEITKDVLASMAYLRKLVAKDVACQPAGLNGVSVSSRRDAWDVLDVRLKADYKQHEGDAARAKFLDEQLTNDVNLYGPSTGEIARSGTSLQTSIFEAARGGASMVSTAPRNTQ</sequence>
<evidence type="ECO:0000313" key="1">
    <source>
        <dbReference type="EMBL" id="OJT04915.1"/>
    </source>
</evidence>
<keyword evidence="2" id="KW-1185">Reference proteome</keyword>
<dbReference type="Proteomes" id="UP000184267">
    <property type="component" value="Unassembled WGS sequence"/>
</dbReference>
<comment type="caution">
    <text evidence="1">The sequence shown here is derived from an EMBL/GenBank/DDBJ whole genome shotgun (WGS) entry which is preliminary data.</text>
</comment>
<accession>A0A1M2VBJ0</accession>
<dbReference type="OMA" id="YAEDSSH"/>
<dbReference type="AlphaFoldDB" id="A0A1M2VBJ0"/>
<evidence type="ECO:0000313" key="2">
    <source>
        <dbReference type="Proteomes" id="UP000184267"/>
    </source>
</evidence>